<accession>A0A6A7BL63</accession>
<evidence type="ECO:0000256" key="1">
    <source>
        <dbReference type="SAM" id="MobiDB-lite"/>
    </source>
</evidence>
<protein>
    <submittedName>
        <fullName evidence="2">Uncharacterized protein</fullName>
    </submittedName>
</protein>
<dbReference type="AlphaFoldDB" id="A0A6A7BL63"/>
<gene>
    <name evidence="2" type="ORF">T440DRAFT_99830</name>
</gene>
<proteinExistence type="predicted"/>
<evidence type="ECO:0000313" key="3">
    <source>
        <dbReference type="Proteomes" id="UP000799423"/>
    </source>
</evidence>
<organism evidence="2 3">
    <name type="scientific">Plenodomus tracheiphilus IPT5</name>
    <dbReference type="NCBI Taxonomy" id="1408161"/>
    <lineage>
        <taxon>Eukaryota</taxon>
        <taxon>Fungi</taxon>
        <taxon>Dikarya</taxon>
        <taxon>Ascomycota</taxon>
        <taxon>Pezizomycotina</taxon>
        <taxon>Dothideomycetes</taxon>
        <taxon>Pleosporomycetidae</taxon>
        <taxon>Pleosporales</taxon>
        <taxon>Pleosporineae</taxon>
        <taxon>Leptosphaeriaceae</taxon>
        <taxon>Plenodomus</taxon>
    </lineage>
</organism>
<evidence type="ECO:0000313" key="2">
    <source>
        <dbReference type="EMBL" id="KAF2856161.1"/>
    </source>
</evidence>
<keyword evidence="3" id="KW-1185">Reference proteome</keyword>
<reference evidence="2" key="1">
    <citation type="submission" date="2020-01" db="EMBL/GenBank/DDBJ databases">
        <authorList>
            <consortium name="DOE Joint Genome Institute"/>
            <person name="Haridas S."/>
            <person name="Albert R."/>
            <person name="Binder M."/>
            <person name="Bloem J."/>
            <person name="Labutti K."/>
            <person name="Salamov A."/>
            <person name="Andreopoulos B."/>
            <person name="Baker S.E."/>
            <person name="Barry K."/>
            <person name="Bills G."/>
            <person name="Bluhm B.H."/>
            <person name="Cannon C."/>
            <person name="Castanera R."/>
            <person name="Culley D.E."/>
            <person name="Daum C."/>
            <person name="Ezra D."/>
            <person name="Gonzalez J.B."/>
            <person name="Henrissat B."/>
            <person name="Kuo A."/>
            <person name="Liang C."/>
            <person name="Lipzen A."/>
            <person name="Lutzoni F."/>
            <person name="Magnuson J."/>
            <person name="Mondo S."/>
            <person name="Nolan M."/>
            <person name="Ohm R."/>
            <person name="Pangilinan J."/>
            <person name="Park H.-J."/>
            <person name="Ramirez L."/>
            <person name="Alfaro M."/>
            <person name="Sun H."/>
            <person name="Tritt A."/>
            <person name="Yoshinaga Y."/>
            <person name="Zwiers L.-H."/>
            <person name="Turgeon B.G."/>
            <person name="Goodwin S.B."/>
            <person name="Spatafora J.W."/>
            <person name="Crous P.W."/>
            <person name="Grigoriev I.V."/>
        </authorList>
    </citation>
    <scope>NUCLEOTIDE SEQUENCE</scope>
    <source>
        <strain evidence="2">IPT5</strain>
    </source>
</reference>
<sequence length="179" mass="19687">MPPQKLALVPMHTNLGVPSPYTLNLGPHTMLQTEKMTPPDQWKGALLNFHEWETGWRCVKVWFFGEKALRSTAEDMSSPSANFQGRGLAEMSTQTGSSSGLGQASQASSQRRPRRSKAFGVSWACLFPYPSRLQGRSQSMVMQGDFAGLLEAFSLVAFSRTISCLRRPSRVLVIHGGVA</sequence>
<dbReference type="Proteomes" id="UP000799423">
    <property type="component" value="Unassembled WGS sequence"/>
</dbReference>
<feature type="compositionally biased region" description="Low complexity" evidence="1">
    <location>
        <begin position="92"/>
        <end position="110"/>
    </location>
</feature>
<feature type="region of interest" description="Disordered" evidence="1">
    <location>
        <begin position="75"/>
        <end position="115"/>
    </location>
</feature>
<name>A0A6A7BL63_9PLEO</name>
<dbReference type="EMBL" id="MU006289">
    <property type="protein sequence ID" value="KAF2856161.1"/>
    <property type="molecule type" value="Genomic_DNA"/>
</dbReference>